<dbReference type="Gene3D" id="3.40.630.30">
    <property type="match status" value="1"/>
</dbReference>
<dbReference type="EC" id="2.3.1.48" evidence="2 8"/>
<evidence type="ECO:0000259" key="9">
    <source>
        <dbReference type="PROSITE" id="PS51726"/>
    </source>
</evidence>
<dbReference type="GO" id="GO:0006357">
    <property type="term" value="P:regulation of transcription by RNA polymerase II"/>
    <property type="evidence" value="ECO:0007669"/>
    <property type="project" value="TreeGrafter"/>
</dbReference>
<keyword evidence="4" id="KW-0863">Zinc-finger</keyword>
<name>S9W8J1_9TRYP</name>
<dbReference type="GO" id="GO:0003682">
    <property type="term" value="F:chromatin binding"/>
    <property type="evidence" value="ECO:0007669"/>
    <property type="project" value="TreeGrafter"/>
</dbReference>
<dbReference type="InterPro" id="IPR002717">
    <property type="entry name" value="HAT_MYST-type"/>
</dbReference>
<dbReference type="GO" id="GO:0004402">
    <property type="term" value="F:histone acetyltransferase activity"/>
    <property type="evidence" value="ECO:0007669"/>
    <property type="project" value="InterPro"/>
</dbReference>
<comment type="catalytic activity">
    <reaction evidence="8">
        <text>L-lysyl-[protein] + acetyl-CoA = N(6)-acetyl-L-lysyl-[protein] + CoA + H(+)</text>
        <dbReference type="Rhea" id="RHEA:45948"/>
        <dbReference type="Rhea" id="RHEA-COMP:9752"/>
        <dbReference type="Rhea" id="RHEA-COMP:10731"/>
        <dbReference type="ChEBI" id="CHEBI:15378"/>
        <dbReference type="ChEBI" id="CHEBI:29969"/>
        <dbReference type="ChEBI" id="CHEBI:57287"/>
        <dbReference type="ChEBI" id="CHEBI:57288"/>
        <dbReference type="ChEBI" id="CHEBI:61930"/>
        <dbReference type="EC" id="2.3.1.48"/>
    </reaction>
</comment>
<dbReference type="PROSITE" id="PS51726">
    <property type="entry name" value="MYST_HAT"/>
    <property type="match status" value="1"/>
</dbReference>
<dbReference type="InterPro" id="IPR016181">
    <property type="entry name" value="Acyl_CoA_acyltransferase"/>
</dbReference>
<dbReference type="GO" id="GO:0003712">
    <property type="term" value="F:transcription coregulator activity"/>
    <property type="evidence" value="ECO:0007669"/>
    <property type="project" value="TreeGrafter"/>
</dbReference>
<evidence type="ECO:0000256" key="5">
    <source>
        <dbReference type="ARBA" id="ARBA00022833"/>
    </source>
</evidence>
<gene>
    <name evidence="10" type="ORF">ADEAN_000786500</name>
</gene>
<keyword evidence="8" id="KW-0539">Nucleus</keyword>
<dbReference type="PANTHER" id="PTHR10615:SF161">
    <property type="entry name" value="HISTONE ACETYLTRANSFERASE KAT7"/>
    <property type="match status" value="1"/>
</dbReference>
<comment type="similarity">
    <text evidence="1 8">Belongs to the MYST (SAS/MOZ) family.</text>
</comment>
<reference evidence="10 11" key="1">
    <citation type="submission" date="2020-08" db="EMBL/GenBank/DDBJ databases">
        <authorList>
            <person name="Newling K."/>
            <person name="Davey J."/>
            <person name="Forrester S."/>
        </authorList>
    </citation>
    <scope>NUCLEOTIDE SEQUENCE [LARGE SCALE GENOMIC DNA]</scope>
    <source>
        <strain evidence="11">Crithidia deanei Carvalho (ATCC PRA-265)</strain>
    </source>
</reference>
<dbReference type="VEuPathDB" id="TriTrypDB:ADEAN_000786500"/>
<evidence type="ECO:0000256" key="3">
    <source>
        <dbReference type="ARBA" id="ARBA00022679"/>
    </source>
</evidence>
<dbReference type="Pfam" id="PF01853">
    <property type="entry name" value="MOZ_SAS"/>
    <property type="match status" value="1"/>
</dbReference>
<dbReference type="InterPro" id="IPR050603">
    <property type="entry name" value="MYST_HAT"/>
</dbReference>
<dbReference type="Gene3D" id="1.10.10.10">
    <property type="entry name" value="Winged helix-like DNA-binding domain superfamily/Winged helix DNA-binding domain"/>
    <property type="match status" value="1"/>
</dbReference>
<proteinExistence type="inferred from homology"/>
<keyword evidence="11" id="KW-1185">Reference proteome</keyword>
<dbReference type="OrthoDB" id="787137at2759"/>
<dbReference type="InterPro" id="IPR036388">
    <property type="entry name" value="WH-like_DNA-bd_sf"/>
</dbReference>
<keyword evidence="6" id="KW-0007">Acetylation</keyword>
<comment type="subcellular location">
    <subcellularLocation>
        <location evidence="8">Nucleus</location>
    </subcellularLocation>
</comment>
<evidence type="ECO:0000256" key="8">
    <source>
        <dbReference type="RuleBase" id="RU361211"/>
    </source>
</evidence>
<dbReference type="AlphaFoldDB" id="S9W8J1"/>
<protein>
    <recommendedName>
        <fullName evidence="2 8">Histone acetyltransferase</fullName>
        <ecNumber evidence="2 8">2.3.1.48</ecNumber>
    </recommendedName>
</protein>
<keyword evidence="4" id="KW-0479">Metal-binding</keyword>
<evidence type="ECO:0000256" key="1">
    <source>
        <dbReference type="ARBA" id="ARBA00010107"/>
    </source>
</evidence>
<dbReference type="EMBL" id="LR877161">
    <property type="protein sequence ID" value="CAD2220350.1"/>
    <property type="molecule type" value="Genomic_DNA"/>
</dbReference>
<keyword evidence="5" id="KW-0862">Zinc</keyword>
<dbReference type="GO" id="GO:0008270">
    <property type="term" value="F:zinc ion binding"/>
    <property type="evidence" value="ECO:0007669"/>
    <property type="project" value="UniProtKB-KW"/>
</dbReference>
<dbReference type="CDD" id="cd04301">
    <property type="entry name" value="NAT_SF"/>
    <property type="match status" value="1"/>
</dbReference>
<dbReference type="PANTHER" id="PTHR10615">
    <property type="entry name" value="HISTONE ACETYLTRANSFERASE"/>
    <property type="match status" value="1"/>
</dbReference>
<accession>S9W8J1</accession>
<evidence type="ECO:0000256" key="7">
    <source>
        <dbReference type="PIRSR" id="PIRSR602717-51"/>
    </source>
</evidence>
<organism evidence="10 11">
    <name type="scientific">Angomonas deanei</name>
    <dbReference type="NCBI Taxonomy" id="59799"/>
    <lineage>
        <taxon>Eukaryota</taxon>
        <taxon>Discoba</taxon>
        <taxon>Euglenozoa</taxon>
        <taxon>Kinetoplastea</taxon>
        <taxon>Metakinetoplastina</taxon>
        <taxon>Trypanosomatida</taxon>
        <taxon>Trypanosomatidae</taxon>
        <taxon>Strigomonadinae</taxon>
        <taxon>Angomonas</taxon>
    </lineage>
</organism>
<dbReference type="GO" id="GO:0005634">
    <property type="term" value="C:nucleus"/>
    <property type="evidence" value="ECO:0007669"/>
    <property type="project" value="UniProtKB-SubCell"/>
</dbReference>
<dbReference type="Gene3D" id="3.30.60.60">
    <property type="entry name" value="N-acetyl transferase-like"/>
    <property type="match status" value="1"/>
</dbReference>
<evidence type="ECO:0000256" key="6">
    <source>
        <dbReference type="ARBA" id="ARBA00022990"/>
    </source>
</evidence>
<dbReference type="Proteomes" id="UP000515908">
    <property type="component" value="Chromosome 17"/>
</dbReference>
<keyword evidence="3" id="KW-0808">Transferase</keyword>
<feature type="active site" description="Proton donor/acceptor" evidence="7">
    <location>
        <position position="221"/>
    </location>
</feature>
<feature type="domain" description="MYST-type HAT" evidence="9">
    <location>
        <begin position="16"/>
        <end position="320"/>
    </location>
</feature>
<dbReference type="GO" id="GO:0000785">
    <property type="term" value="C:chromatin"/>
    <property type="evidence" value="ECO:0007669"/>
    <property type="project" value="TreeGrafter"/>
</dbReference>
<evidence type="ECO:0000313" key="10">
    <source>
        <dbReference type="EMBL" id="CAD2220350.1"/>
    </source>
</evidence>
<sequence>MKVSTLRARNDSAFFSRPKNIHSICIGRHEVETWYFSPYHMARPAVQHLYESAAKGEDPSTLAPSTFPTSTPQQTLHICPYCVQPFLDHDAVLRHLASVCLRRPAGHEIYRDPVRLLSVLEVDGKVEPFFCENLALLSKLFLEHKALDHDMTPFLFYVLCSMTPDGFEVLGYFSKEKQTPEMHNLSCILVLPQFQSKGIGRFLIELSYELSRREGKLGSPEKPLSDLGEQLYYGYWSECVVLCIARAAEEGHQVTINYIVEATSLTHADVLHTLQLLNVLNGTQIFISEELIQKCYGRKIKREQDVNKFNFYTHLLSWSPEMYVEVRGEGEASAEKKWTPIFLDE</sequence>
<evidence type="ECO:0000313" key="11">
    <source>
        <dbReference type="Proteomes" id="UP000515908"/>
    </source>
</evidence>
<evidence type="ECO:0000256" key="2">
    <source>
        <dbReference type="ARBA" id="ARBA00013184"/>
    </source>
</evidence>
<dbReference type="SUPFAM" id="SSF55729">
    <property type="entry name" value="Acyl-CoA N-acyltransferases (Nat)"/>
    <property type="match status" value="1"/>
</dbReference>
<evidence type="ECO:0000256" key="4">
    <source>
        <dbReference type="ARBA" id="ARBA00022771"/>
    </source>
</evidence>